<feature type="transmembrane region" description="Helical" evidence="6">
    <location>
        <begin position="130"/>
        <end position="147"/>
    </location>
</feature>
<reference evidence="9" key="1">
    <citation type="submission" date="2022-10" db="EMBL/GenBank/DDBJ databases">
        <title>Genome assembly of Pristionchus species.</title>
        <authorList>
            <person name="Yoshida K."/>
            <person name="Sommer R.J."/>
        </authorList>
    </citation>
    <scope>NUCLEOTIDE SEQUENCE [LARGE SCALE GENOMIC DNA]</scope>
    <source>
        <strain evidence="9">RS5460</strain>
    </source>
</reference>
<evidence type="ECO:0000256" key="6">
    <source>
        <dbReference type="SAM" id="Phobius"/>
    </source>
</evidence>
<evidence type="ECO:0000256" key="5">
    <source>
        <dbReference type="ARBA" id="ARBA00037994"/>
    </source>
</evidence>
<dbReference type="Pfam" id="PF10292">
    <property type="entry name" value="7TM_GPCR_Srab"/>
    <property type="match status" value="1"/>
</dbReference>
<dbReference type="PANTHER" id="PTHR31357:SF5">
    <property type="entry name" value="SERPENTINE RECEPTOR CLASS ALPHA-1-RELATED"/>
    <property type="match status" value="1"/>
</dbReference>
<evidence type="ECO:0000313" key="9">
    <source>
        <dbReference type="Proteomes" id="UP001328107"/>
    </source>
</evidence>
<evidence type="ECO:0000256" key="3">
    <source>
        <dbReference type="ARBA" id="ARBA00022989"/>
    </source>
</evidence>
<accession>A0AAN4ZC74</accession>
<evidence type="ECO:0000256" key="2">
    <source>
        <dbReference type="ARBA" id="ARBA00022692"/>
    </source>
</evidence>
<dbReference type="InterPro" id="IPR017452">
    <property type="entry name" value="GPCR_Rhodpsn_7TM"/>
</dbReference>
<feature type="transmembrane region" description="Helical" evidence="6">
    <location>
        <begin position="184"/>
        <end position="204"/>
    </location>
</feature>
<evidence type="ECO:0000256" key="4">
    <source>
        <dbReference type="ARBA" id="ARBA00023136"/>
    </source>
</evidence>
<keyword evidence="2 6" id="KW-0812">Transmembrane</keyword>
<sequence length="249" mass="28406">EARRILSHGGTVATHSLLCILSIVGTASTAYVSWLVARHKVFHVNLRWLLTTLNLLLLTRSVMAFIRSAFFLIMLTSDDHCSLLWRISRCSAFSEIVSKPIIVMSYAYLAIAIERMLAMWMSKRYEQSSNQVLGIIGFVVVWFEYVIDFVRNVVSLFTDDGSSSGFSVYCMSTSSVDMLVGFRLIPISVVSLALFIGICIYVRIRNRAWMRECNHSLTARFQERITYKATRLILPNAIIFCFMYAFSLM</sequence>
<dbReference type="GO" id="GO:0004984">
    <property type="term" value="F:olfactory receptor activity"/>
    <property type="evidence" value="ECO:0007669"/>
    <property type="project" value="TreeGrafter"/>
</dbReference>
<organism evidence="8 9">
    <name type="scientific">Pristionchus mayeri</name>
    <dbReference type="NCBI Taxonomy" id="1317129"/>
    <lineage>
        <taxon>Eukaryota</taxon>
        <taxon>Metazoa</taxon>
        <taxon>Ecdysozoa</taxon>
        <taxon>Nematoda</taxon>
        <taxon>Chromadorea</taxon>
        <taxon>Rhabditida</taxon>
        <taxon>Rhabditina</taxon>
        <taxon>Diplogasteromorpha</taxon>
        <taxon>Diplogasteroidea</taxon>
        <taxon>Neodiplogasteridae</taxon>
        <taxon>Pristionchus</taxon>
    </lineage>
</organism>
<feature type="transmembrane region" description="Helical" evidence="6">
    <location>
        <begin position="225"/>
        <end position="246"/>
    </location>
</feature>
<dbReference type="PANTHER" id="PTHR31357">
    <property type="entry name" value="SERPENTINE RECEPTOR CLASS ALPHA-10"/>
    <property type="match status" value="1"/>
</dbReference>
<proteinExistence type="inferred from homology"/>
<keyword evidence="4 6" id="KW-0472">Membrane</keyword>
<feature type="transmembrane region" description="Helical" evidence="6">
    <location>
        <begin position="12"/>
        <end position="36"/>
    </location>
</feature>
<feature type="non-terminal residue" evidence="8">
    <location>
        <position position="1"/>
    </location>
</feature>
<dbReference type="InterPro" id="IPR019408">
    <property type="entry name" value="7TM_GPCR_serpentine_rcpt_Srab"/>
</dbReference>
<dbReference type="InterPro" id="IPR051080">
    <property type="entry name" value="Nematode_rcpt-like_serp_alpha"/>
</dbReference>
<dbReference type="EMBL" id="BTRK01000002">
    <property type="protein sequence ID" value="GMR38483.1"/>
    <property type="molecule type" value="Genomic_DNA"/>
</dbReference>
<evidence type="ECO:0000313" key="8">
    <source>
        <dbReference type="EMBL" id="GMR38483.1"/>
    </source>
</evidence>
<comment type="similarity">
    <text evidence="5">Belongs to the nematode receptor-like protein sra family.</text>
</comment>
<feature type="non-terminal residue" evidence="8">
    <location>
        <position position="249"/>
    </location>
</feature>
<evidence type="ECO:0000256" key="1">
    <source>
        <dbReference type="ARBA" id="ARBA00004141"/>
    </source>
</evidence>
<feature type="transmembrane region" description="Helical" evidence="6">
    <location>
        <begin position="96"/>
        <end position="118"/>
    </location>
</feature>
<dbReference type="Proteomes" id="UP001328107">
    <property type="component" value="Unassembled WGS sequence"/>
</dbReference>
<keyword evidence="3 6" id="KW-1133">Transmembrane helix</keyword>
<dbReference type="PROSITE" id="PS50262">
    <property type="entry name" value="G_PROTEIN_RECEP_F1_2"/>
    <property type="match status" value="1"/>
</dbReference>
<dbReference type="GO" id="GO:0016020">
    <property type="term" value="C:membrane"/>
    <property type="evidence" value="ECO:0007669"/>
    <property type="project" value="UniProtKB-SubCell"/>
</dbReference>
<protein>
    <recommendedName>
        <fullName evidence="7">G-protein coupled receptors family 1 profile domain-containing protein</fullName>
    </recommendedName>
</protein>
<feature type="domain" description="G-protein coupled receptors family 1 profile" evidence="7">
    <location>
        <begin position="28"/>
        <end position="249"/>
    </location>
</feature>
<comment type="caution">
    <text evidence="8">The sequence shown here is derived from an EMBL/GenBank/DDBJ whole genome shotgun (WGS) entry which is preliminary data.</text>
</comment>
<feature type="transmembrane region" description="Helical" evidence="6">
    <location>
        <begin position="48"/>
        <end position="76"/>
    </location>
</feature>
<comment type="subcellular location">
    <subcellularLocation>
        <location evidence="1">Membrane</location>
        <topology evidence="1">Multi-pass membrane protein</topology>
    </subcellularLocation>
</comment>
<evidence type="ECO:0000259" key="7">
    <source>
        <dbReference type="PROSITE" id="PS50262"/>
    </source>
</evidence>
<dbReference type="AlphaFoldDB" id="A0AAN4ZC74"/>
<keyword evidence="9" id="KW-1185">Reference proteome</keyword>
<gene>
    <name evidence="8" type="ORF">PMAYCL1PPCAC_08678</name>
</gene>
<name>A0AAN4ZC74_9BILA</name>